<comment type="similarity">
    <text evidence="13">Belongs to the SAT4 family.</text>
</comment>
<evidence type="ECO:0000256" key="9">
    <source>
        <dbReference type="ARBA" id="ARBA00022989"/>
    </source>
</evidence>
<keyword evidence="10 16" id="KW-0472">Membrane</keyword>
<comment type="similarity">
    <text evidence="4">Belongs to the RBT5 family.</text>
</comment>
<dbReference type="PANTHER" id="PTHR33048">
    <property type="entry name" value="PTH11-LIKE INTEGRAL MEMBRANE PROTEIN (AFU_ORTHOLOGUE AFUA_5G11245)"/>
    <property type="match status" value="1"/>
</dbReference>
<dbReference type="Pfam" id="PF20684">
    <property type="entry name" value="Fung_rhodopsin"/>
    <property type="match status" value="1"/>
</dbReference>
<evidence type="ECO:0000256" key="16">
    <source>
        <dbReference type="SAM" id="Phobius"/>
    </source>
</evidence>
<evidence type="ECO:0000259" key="18">
    <source>
        <dbReference type="PROSITE" id="PS52012"/>
    </source>
</evidence>
<protein>
    <recommendedName>
        <fullName evidence="18">CFEM domain-containing protein</fullName>
    </recommendedName>
</protein>
<feature type="transmembrane region" description="Helical" evidence="16">
    <location>
        <begin position="103"/>
        <end position="124"/>
    </location>
</feature>
<feature type="transmembrane region" description="Helical" evidence="16">
    <location>
        <begin position="213"/>
        <end position="234"/>
    </location>
</feature>
<evidence type="ECO:0000256" key="4">
    <source>
        <dbReference type="ARBA" id="ARBA00010031"/>
    </source>
</evidence>
<dbReference type="PANTHER" id="PTHR33048:SF143">
    <property type="entry name" value="EXTRACELLULAR MEMBRANE PROTEIN CFEM DOMAIN-CONTAINING PROTEIN-RELATED"/>
    <property type="match status" value="1"/>
</dbReference>
<keyword evidence="5" id="KW-0964">Secreted</keyword>
<feature type="transmembrane region" description="Helical" evidence="16">
    <location>
        <begin position="296"/>
        <end position="321"/>
    </location>
</feature>
<dbReference type="GO" id="GO:0005576">
    <property type="term" value="C:extracellular region"/>
    <property type="evidence" value="ECO:0007669"/>
    <property type="project" value="UniProtKB-SubCell"/>
</dbReference>
<name>A0A2T2NNN9_CORCC</name>
<evidence type="ECO:0000256" key="11">
    <source>
        <dbReference type="ARBA" id="ARBA00023157"/>
    </source>
</evidence>
<feature type="region of interest" description="Disordered" evidence="15">
    <location>
        <begin position="384"/>
        <end position="429"/>
    </location>
</feature>
<evidence type="ECO:0000256" key="6">
    <source>
        <dbReference type="ARBA" id="ARBA00022622"/>
    </source>
</evidence>
<evidence type="ECO:0000256" key="12">
    <source>
        <dbReference type="ARBA" id="ARBA00023288"/>
    </source>
</evidence>
<evidence type="ECO:0000256" key="7">
    <source>
        <dbReference type="ARBA" id="ARBA00022692"/>
    </source>
</evidence>
<evidence type="ECO:0000256" key="14">
    <source>
        <dbReference type="PROSITE-ProRule" id="PRU01356"/>
    </source>
</evidence>
<sequence length="454" mass="49895">MTPFRIVTIFLAALFLGAANGSLTDSIDLLPGCATECLFAAIGESACGLTNQTCVCMDMQLQSSVEACVMQACTTKQALTTKNVTTTACGAPIRDRSGLYKTISNTMGIISAACVLLRLVYKMVLTMSEIGLDDWFILITCLSGVPSSVINVHGMAASGLGRDVWTLDFEKVTSFARWFYIMEVLYFAQVTLLKLSLLFFYHRIFPGRPIRRVILGTVLFNILFGAIFVMVAIFQCQPISYYWHSWHGEHAGKCININALGWSNAAISIALDLWMLAIPLSQLFGLKMGFKKKISVALMFCVGTFVTVVSILRLQSLVHFASSKNPTHDQWDVSVWSTVEINVGIMCACMPALRVMLVRLLPGIMGSTRNASAVYYAKYGSNSRRGMPGQENTNPNASRGEGRAERRGAKTITYTRTVEIHSATDPHHDETALVQMDELTKNGSKATTHDRDSL</sequence>
<dbReference type="OrthoDB" id="2496787at2759"/>
<evidence type="ECO:0000256" key="8">
    <source>
        <dbReference type="ARBA" id="ARBA00022729"/>
    </source>
</evidence>
<feature type="transmembrane region" description="Helical" evidence="16">
    <location>
        <begin position="341"/>
        <end position="361"/>
    </location>
</feature>
<feature type="signal peptide" evidence="17">
    <location>
        <begin position="1"/>
        <end position="21"/>
    </location>
</feature>
<keyword evidence="11 14" id="KW-1015">Disulfide bond</keyword>
<feature type="domain" description="CFEM" evidence="18">
    <location>
        <begin position="5"/>
        <end position="114"/>
    </location>
</feature>
<comment type="caution">
    <text evidence="14">Lacks conserved residue(s) required for the propagation of feature annotation.</text>
</comment>
<feature type="transmembrane region" description="Helical" evidence="16">
    <location>
        <begin position="178"/>
        <end position="201"/>
    </location>
</feature>
<evidence type="ECO:0000256" key="1">
    <source>
        <dbReference type="ARBA" id="ARBA00004141"/>
    </source>
</evidence>
<feature type="transmembrane region" description="Helical" evidence="16">
    <location>
        <begin position="265"/>
        <end position="284"/>
    </location>
</feature>
<keyword evidence="20" id="KW-1185">Reference proteome</keyword>
<evidence type="ECO:0000256" key="2">
    <source>
        <dbReference type="ARBA" id="ARBA00004589"/>
    </source>
</evidence>
<evidence type="ECO:0000256" key="13">
    <source>
        <dbReference type="ARBA" id="ARBA00038359"/>
    </source>
</evidence>
<dbReference type="InterPro" id="IPR049326">
    <property type="entry name" value="Rhodopsin_dom_fungi"/>
</dbReference>
<evidence type="ECO:0000256" key="10">
    <source>
        <dbReference type="ARBA" id="ARBA00023136"/>
    </source>
</evidence>
<proteinExistence type="inferred from homology"/>
<evidence type="ECO:0000256" key="5">
    <source>
        <dbReference type="ARBA" id="ARBA00022525"/>
    </source>
</evidence>
<evidence type="ECO:0000256" key="17">
    <source>
        <dbReference type="SAM" id="SignalP"/>
    </source>
</evidence>
<dbReference type="EMBL" id="KZ678135">
    <property type="protein sequence ID" value="PSN67023.1"/>
    <property type="molecule type" value="Genomic_DNA"/>
</dbReference>
<gene>
    <name evidence="19" type="ORF">BS50DRAFT_621135</name>
</gene>
<dbReference type="SMART" id="SM00747">
    <property type="entry name" value="CFEM"/>
    <property type="match status" value="1"/>
</dbReference>
<feature type="disulfide bond" evidence="14">
    <location>
        <begin position="56"/>
        <end position="89"/>
    </location>
</feature>
<feature type="disulfide bond" evidence="14">
    <location>
        <begin position="33"/>
        <end position="73"/>
    </location>
</feature>
<keyword evidence="6" id="KW-0336">GPI-anchor</keyword>
<organism evidence="19 20">
    <name type="scientific">Corynespora cassiicola Philippines</name>
    <dbReference type="NCBI Taxonomy" id="1448308"/>
    <lineage>
        <taxon>Eukaryota</taxon>
        <taxon>Fungi</taxon>
        <taxon>Dikarya</taxon>
        <taxon>Ascomycota</taxon>
        <taxon>Pezizomycotina</taxon>
        <taxon>Dothideomycetes</taxon>
        <taxon>Pleosporomycetidae</taxon>
        <taxon>Pleosporales</taxon>
        <taxon>Corynesporascaceae</taxon>
        <taxon>Corynespora</taxon>
    </lineage>
</organism>
<dbReference type="Proteomes" id="UP000240883">
    <property type="component" value="Unassembled WGS sequence"/>
</dbReference>
<reference evidence="19 20" key="1">
    <citation type="journal article" date="2018" name="Front. Microbiol.">
        <title>Genome-Wide Analysis of Corynespora cassiicola Leaf Fall Disease Putative Effectors.</title>
        <authorList>
            <person name="Lopez D."/>
            <person name="Ribeiro S."/>
            <person name="Label P."/>
            <person name="Fumanal B."/>
            <person name="Venisse J.S."/>
            <person name="Kohler A."/>
            <person name="de Oliveira R.R."/>
            <person name="Labutti K."/>
            <person name="Lipzen A."/>
            <person name="Lail K."/>
            <person name="Bauer D."/>
            <person name="Ohm R.A."/>
            <person name="Barry K.W."/>
            <person name="Spatafora J."/>
            <person name="Grigoriev I.V."/>
            <person name="Martin F.M."/>
            <person name="Pujade-Renaud V."/>
        </authorList>
    </citation>
    <scope>NUCLEOTIDE SEQUENCE [LARGE SCALE GENOMIC DNA]</scope>
    <source>
        <strain evidence="19 20">Philippines</strain>
    </source>
</reference>
<evidence type="ECO:0000256" key="3">
    <source>
        <dbReference type="ARBA" id="ARBA00004613"/>
    </source>
</evidence>
<keyword evidence="6" id="KW-0325">Glycoprotein</keyword>
<comment type="subcellular location">
    <subcellularLocation>
        <location evidence="2">Membrane</location>
        <topology evidence="2">Lipid-anchor</topology>
        <topology evidence="2">GPI-anchor</topology>
    </subcellularLocation>
    <subcellularLocation>
        <location evidence="1">Membrane</location>
        <topology evidence="1">Multi-pass membrane protein</topology>
    </subcellularLocation>
    <subcellularLocation>
        <location evidence="3">Secreted</location>
    </subcellularLocation>
</comment>
<dbReference type="InterPro" id="IPR008427">
    <property type="entry name" value="Extracellular_membr_CFEM_dom"/>
</dbReference>
<evidence type="ECO:0000313" key="19">
    <source>
        <dbReference type="EMBL" id="PSN67023.1"/>
    </source>
</evidence>
<feature type="transmembrane region" description="Helical" evidence="16">
    <location>
        <begin position="136"/>
        <end position="158"/>
    </location>
</feature>
<accession>A0A2T2NNN9</accession>
<dbReference type="AlphaFoldDB" id="A0A2T2NNN9"/>
<feature type="chain" id="PRO_5015499211" description="CFEM domain-containing protein" evidence="17">
    <location>
        <begin position="22"/>
        <end position="454"/>
    </location>
</feature>
<dbReference type="GO" id="GO:0098552">
    <property type="term" value="C:side of membrane"/>
    <property type="evidence" value="ECO:0007669"/>
    <property type="project" value="UniProtKB-KW"/>
</dbReference>
<keyword evidence="12" id="KW-0449">Lipoprotein</keyword>
<feature type="compositionally biased region" description="Basic and acidic residues" evidence="15">
    <location>
        <begin position="418"/>
        <end position="429"/>
    </location>
</feature>
<keyword evidence="9 16" id="KW-1133">Transmembrane helix</keyword>
<dbReference type="STRING" id="1448308.A0A2T2NNN9"/>
<evidence type="ECO:0000256" key="15">
    <source>
        <dbReference type="SAM" id="MobiDB-lite"/>
    </source>
</evidence>
<evidence type="ECO:0000313" key="20">
    <source>
        <dbReference type="Proteomes" id="UP000240883"/>
    </source>
</evidence>
<dbReference type="Pfam" id="PF05730">
    <property type="entry name" value="CFEM"/>
    <property type="match status" value="1"/>
</dbReference>
<dbReference type="InterPro" id="IPR052337">
    <property type="entry name" value="SAT4-like"/>
</dbReference>
<keyword evidence="7 16" id="KW-0812">Transmembrane</keyword>
<keyword evidence="8 17" id="KW-0732">Signal</keyword>
<dbReference type="PROSITE" id="PS52012">
    <property type="entry name" value="CFEM"/>
    <property type="match status" value="1"/>
</dbReference>
<feature type="compositionally biased region" description="Polar residues" evidence="15">
    <location>
        <begin position="384"/>
        <end position="397"/>
    </location>
</feature>
<feature type="disulfide bond" evidence="14">
    <location>
        <begin position="47"/>
        <end position="54"/>
    </location>
</feature>
<feature type="disulfide bond" evidence="14">
    <location>
        <begin position="37"/>
        <end position="68"/>
    </location>
</feature>